<dbReference type="SUPFAM" id="SSF50249">
    <property type="entry name" value="Nucleic acid-binding proteins"/>
    <property type="match status" value="1"/>
</dbReference>
<reference evidence="1 2" key="1">
    <citation type="submission" date="2019-11" db="EMBL/GenBank/DDBJ databases">
        <authorList>
            <person name="Zhang J."/>
            <person name="Sun C."/>
        </authorList>
    </citation>
    <scope>NUCLEOTIDE SEQUENCE [LARGE SCALE GENOMIC DNA]</scope>
    <source>
        <strain evidence="2">sp2</strain>
    </source>
</reference>
<evidence type="ECO:0000313" key="2">
    <source>
        <dbReference type="Proteomes" id="UP000427716"/>
    </source>
</evidence>
<dbReference type="RefSeq" id="WP_156573393.1">
    <property type="nucleotide sequence ID" value="NZ_CP046415.1"/>
</dbReference>
<evidence type="ECO:0008006" key="3">
    <source>
        <dbReference type="Google" id="ProtNLM"/>
    </source>
</evidence>
<dbReference type="Proteomes" id="UP000427716">
    <property type="component" value="Chromosome"/>
</dbReference>
<dbReference type="InterPro" id="IPR012340">
    <property type="entry name" value="NA-bd_OB-fold"/>
</dbReference>
<evidence type="ECO:0000313" key="1">
    <source>
        <dbReference type="EMBL" id="QGT78153.1"/>
    </source>
</evidence>
<dbReference type="Gene3D" id="2.40.50.140">
    <property type="entry name" value="Nucleic acid-binding proteins"/>
    <property type="match status" value="1"/>
</dbReference>
<dbReference type="AlphaFoldDB" id="A0A6I6D2L2"/>
<gene>
    <name evidence="1" type="ORF">GM160_04160</name>
</gene>
<keyword evidence="2" id="KW-1185">Reference proteome</keyword>
<organism evidence="1 2">
    <name type="scientific">Guyparkeria halophila</name>
    <dbReference type="NCBI Taxonomy" id="47960"/>
    <lineage>
        <taxon>Bacteria</taxon>
        <taxon>Pseudomonadati</taxon>
        <taxon>Pseudomonadota</taxon>
        <taxon>Gammaproteobacteria</taxon>
        <taxon>Chromatiales</taxon>
        <taxon>Thioalkalibacteraceae</taxon>
        <taxon>Guyparkeria</taxon>
    </lineage>
</organism>
<dbReference type="KEGG" id="ghl:GM160_04160"/>
<dbReference type="EMBL" id="CP046415">
    <property type="protein sequence ID" value="QGT78153.1"/>
    <property type="molecule type" value="Genomic_DNA"/>
</dbReference>
<accession>A0A6I6D2L2</accession>
<proteinExistence type="predicted"/>
<protein>
    <recommendedName>
        <fullName evidence="3">CSD domain-containing protein</fullName>
    </recommendedName>
</protein>
<name>A0A6I6D2L2_9GAMM</name>
<sequence>MRRYGTVKWFGGINNKTGRENRFGFITDISGEDVYLNIKEWKGSGRPAEGQILSYEYVQASGDKAKAAEAMLYSPQEPASQEEFCSLMALFADLRIDVTKKYGLENRLVEQARTYFSIASIDEIFSWLLDFGSGATVSSVIYCWDGWDELVDQIYEKHGASLFAEIPIERLGKKFIEAHEEQAADSLINLEKSSLLRSVSSSGGKFPDSLILYLVACGALVNESELGSYRSRLERYVASMVWKNKIDYPSYVSRFIDEKLKPEGGLRTISLVRPAIEKSLYKRYLHEKSIKAAVLFQRSRILRNIPEYMVLNALFEPLLAGNDLDVVYAVFFDKLWSLIVAGRLVPGNGLETLFPSCAAMPDGLSCEAVYWENQDIYLCRGSRCSRPAVLPNLSREVRDYSIYDWFAHFGINYFSDSHPSRKDFPIKIAGYFNRLVEIYPRIHCRSCDQLMAPDFKYSRVQRAYYEDGARKLENLAAAYRCTVFKCKTEGCTEFGKGHYINHCIGHQCSNVIDSRDCVAKCDSGRFICNDCCSCCSECAKSNPDGLCPKCASPIMIYENVGPTAKRFKNLFIQCRSSNCDFYIPSERLSRKFYLKSCSPPREVKTSGPVKY</sequence>